<dbReference type="EMBL" id="CAAALY010044658">
    <property type="protein sequence ID" value="VEL20087.1"/>
    <property type="molecule type" value="Genomic_DNA"/>
</dbReference>
<accession>A0A3S5AM81</accession>
<name>A0A3S5AM81_9PLAT</name>
<protein>
    <submittedName>
        <fullName evidence="1">Uncharacterized protein</fullName>
    </submittedName>
</protein>
<proteinExistence type="predicted"/>
<evidence type="ECO:0000313" key="2">
    <source>
        <dbReference type="Proteomes" id="UP000784294"/>
    </source>
</evidence>
<keyword evidence="2" id="KW-1185">Reference proteome</keyword>
<dbReference type="AlphaFoldDB" id="A0A3S5AM81"/>
<dbReference type="Proteomes" id="UP000784294">
    <property type="component" value="Unassembled WGS sequence"/>
</dbReference>
<sequence length="98" mass="10916">MREEKTFEFSTTNCLNPEDVFPPNLEYTFDVISLYRLHPKWDSDSIPAHQEVKGSEASKPTVVAIRLEGLATGRRVGRRSPSALSLSLSLLLVTLALT</sequence>
<comment type="caution">
    <text evidence="1">The sequence shown here is derived from an EMBL/GenBank/DDBJ whole genome shotgun (WGS) entry which is preliminary data.</text>
</comment>
<reference evidence="1" key="1">
    <citation type="submission" date="2018-11" db="EMBL/GenBank/DDBJ databases">
        <authorList>
            <consortium name="Pathogen Informatics"/>
        </authorList>
    </citation>
    <scope>NUCLEOTIDE SEQUENCE</scope>
</reference>
<organism evidence="1 2">
    <name type="scientific">Protopolystoma xenopodis</name>
    <dbReference type="NCBI Taxonomy" id="117903"/>
    <lineage>
        <taxon>Eukaryota</taxon>
        <taxon>Metazoa</taxon>
        <taxon>Spiralia</taxon>
        <taxon>Lophotrochozoa</taxon>
        <taxon>Platyhelminthes</taxon>
        <taxon>Monogenea</taxon>
        <taxon>Polyopisthocotylea</taxon>
        <taxon>Polystomatidea</taxon>
        <taxon>Polystomatidae</taxon>
        <taxon>Protopolystoma</taxon>
    </lineage>
</organism>
<evidence type="ECO:0000313" key="1">
    <source>
        <dbReference type="EMBL" id="VEL20087.1"/>
    </source>
</evidence>
<gene>
    <name evidence="1" type="ORF">PXEA_LOCUS13527</name>
</gene>